<evidence type="ECO:0000256" key="2">
    <source>
        <dbReference type="ARBA" id="ARBA00023315"/>
    </source>
</evidence>
<dbReference type="GO" id="GO:0008080">
    <property type="term" value="F:N-acetyltransferase activity"/>
    <property type="evidence" value="ECO:0007669"/>
    <property type="project" value="InterPro"/>
</dbReference>
<dbReference type="EMBL" id="JXRR01000017">
    <property type="protein sequence ID" value="KIL46379.1"/>
    <property type="molecule type" value="Genomic_DNA"/>
</dbReference>
<evidence type="ECO:0000259" key="3">
    <source>
        <dbReference type="PROSITE" id="PS51186"/>
    </source>
</evidence>
<dbReference type="InterPro" id="IPR016181">
    <property type="entry name" value="Acyl_CoA_acyltransferase"/>
</dbReference>
<accession>A0A0C2RXA5</accession>
<evidence type="ECO:0000313" key="4">
    <source>
        <dbReference type="EMBL" id="KIL46379.1"/>
    </source>
</evidence>
<dbReference type="GO" id="GO:0005737">
    <property type="term" value="C:cytoplasm"/>
    <property type="evidence" value="ECO:0007669"/>
    <property type="project" value="TreeGrafter"/>
</dbReference>
<dbReference type="SUPFAM" id="SSF55729">
    <property type="entry name" value="Acyl-CoA N-acyltransferases (Nat)"/>
    <property type="match status" value="1"/>
</dbReference>
<dbReference type="PANTHER" id="PTHR43626">
    <property type="entry name" value="ACYL-COA N-ACYLTRANSFERASE"/>
    <property type="match status" value="1"/>
</dbReference>
<evidence type="ECO:0000256" key="1">
    <source>
        <dbReference type="ARBA" id="ARBA00022679"/>
    </source>
</evidence>
<dbReference type="Pfam" id="PF00583">
    <property type="entry name" value="Acetyltransf_1"/>
    <property type="match status" value="1"/>
</dbReference>
<organism evidence="4 5">
    <name type="scientific">Jeotgalibacillus campisalis</name>
    <dbReference type="NCBI Taxonomy" id="220754"/>
    <lineage>
        <taxon>Bacteria</taxon>
        <taxon>Bacillati</taxon>
        <taxon>Bacillota</taxon>
        <taxon>Bacilli</taxon>
        <taxon>Bacillales</taxon>
        <taxon>Caryophanaceae</taxon>
        <taxon>Jeotgalibacillus</taxon>
    </lineage>
</organism>
<dbReference type="InterPro" id="IPR045039">
    <property type="entry name" value="NSI-like"/>
</dbReference>
<protein>
    <submittedName>
        <fullName evidence="4">GNAT family acetyltransferase</fullName>
    </submittedName>
</protein>
<dbReference type="Gene3D" id="3.40.630.30">
    <property type="match status" value="1"/>
</dbReference>
<gene>
    <name evidence="4" type="ORF">KR50_30550</name>
</gene>
<dbReference type="PATRIC" id="fig|220754.4.peg.3067"/>
<comment type="caution">
    <text evidence="4">The sequence shown here is derived from an EMBL/GenBank/DDBJ whole genome shotgun (WGS) entry which is preliminary data.</text>
</comment>
<proteinExistence type="predicted"/>
<keyword evidence="1 4" id="KW-0808">Transferase</keyword>
<evidence type="ECO:0000313" key="5">
    <source>
        <dbReference type="Proteomes" id="UP000031972"/>
    </source>
</evidence>
<sequence>MNRLPEINSEIRDSEVPDLREAVGWARRDRDYPALFGCCTFWAAIRNEKGLLIGFGYVAGTGLEHGYMEDILIHPFYQKQGLGKQLVSALLQEAERTGLEIVTVTFAYDHKDFYRSSGFDSCAGGVWRKSV</sequence>
<name>A0A0C2RXA5_9BACL</name>
<dbReference type="InterPro" id="IPR000182">
    <property type="entry name" value="GNAT_dom"/>
</dbReference>
<feature type="domain" description="N-acetyltransferase" evidence="3">
    <location>
        <begin position="1"/>
        <end position="131"/>
    </location>
</feature>
<dbReference type="PANTHER" id="PTHR43626:SF4">
    <property type="entry name" value="GCN5-RELATED N-ACETYLTRANSFERASE 2, CHLOROPLASTIC"/>
    <property type="match status" value="1"/>
</dbReference>
<keyword evidence="2" id="KW-0012">Acyltransferase</keyword>
<dbReference type="CDD" id="cd04301">
    <property type="entry name" value="NAT_SF"/>
    <property type="match status" value="1"/>
</dbReference>
<dbReference type="RefSeq" id="WP_041060196.1">
    <property type="nucleotide sequence ID" value="NZ_JXRR01000017.1"/>
</dbReference>
<dbReference type="OrthoDB" id="9775804at2"/>
<keyword evidence="5" id="KW-1185">Reference proteome</keyword>
<dbReference type="PROSITE" id="PS51186">
    <property type="entry name" value="GNAT"/>
    <property type="match status" value="1"/>
</dbReference>
<reference evidence="4 5" key="1">
    <citation type="submission" date="2015-01" db="EMBL/GenBank/DDBJ databases">
        <title>Jeotgalibacillus campisalis genome sequencing.</title>
        <authorList>
            <person name="Goh K.M."/>
            <person name="Chan K.-G."/>
            <person name="Yaakop A.S."/>
            <person name="Ee R."/>
            <person name="Gan H.M."/>
            <person name="Chan C.S."/>
        </authorList>
    </citation>
    <scope>NUCLEOTIDE SEQUENCE [LARGE SCALE GENOMIC DNA]</scope>
    <source>
        <strain evidence="4 5">SF-57</strain>
    </source>
</reference>
<dbReference type="AlphaFoldDB" id="A0A0C2RXA5"/>
<dbReference type="Proteomes" id="UP000031972">
    <property type="component" value="Unassembled WGS sequence"/>
</dbReference>